<evidence type="ECO:0000256" key="2">
    <source>
        <dbReference type="ARBA" id="ARBA00022737"/>
    </source>
</evidence>
<keyword evidence="2" id="KW-0677">Repeat</keyword>
<name>A0AAD9UQP8_9APIC</name>
<protein>
    <submittedName>
        <fullName evidence="4">Bifunctional WD40 repeat/WD40-repeat-containing domain superfamily/WD40-YVTN repeat-like-containing domain superfamily</fullName>
    </submittedName>
</protein>
<dbReference type="GeneID" id="94335620"/>
<dbReference type="Gene3D" id="2.130.10.10">
    <property type="entry name" value="YVTN repeat-like/Quinoprotein amine dehydrogenase"/>
    <property type="match status" value="2"/>
</dbReference>
<dbReference type="SUPFAM" id="SSF50978">
    <property type="entry name" value="WD40 repeat-like"/>
    <property type="match status" value="1"/>
</dbReference>
<dbReference type="SMART" id="SM00320">
    <property type="entry name" value="WD40"/>
    <property type="match status" value="5"/>
</dbReference>
<keyword evidence="1" id="KW-0853">WD repeat</keyword>
<dbReference type="PANTHER" id="PTHR16017">
    <property type="entry name" value="GASTRULATION DEFECTIVE PROTEIN 1-RELATED"/>
    <property type="match status" value="1"/>
</dbReference>
<gene>
    <name evidence="4" type="ORF">BdWA1_001322</name>
</gene>
<proteinExistence type="predicted"/>
<evidence type="ECO:0000256" key="1">
    <source>
        <dbReference type="ARBA" id="ARBA00022574"/>
    </source>
</evidence>
<feature type="region of interest" description="Disordered" evidence="3">
    <location>
        <begin position="397"/>
        <end position="430"/>
    </location>
</feature>
<comment type="caution">
    <text evidence="4">The sequence shown here is derived from an EMBL/GenBank/DDBJ whole genome shotgun (WGS) entry which is preliminary data.</text>
</comment>
<dbReference type="Proteomes" id="UP001214638">
    <property type="component" value="Unassembled WGS sequence"/>
</dbReference>
<dbReference type="GO" id="GO:0005634">
    <property type="term" value="C:nucleus"/>
    <property type="evidence" value="ECO:0007669"/>
    <property type="project" value="TreeGrafter"/>
</dbReference>
<evidence type="ECO:0000313" key="4">
    <source>
        <dbReference type="EMBL" id="KAK2198311.1"/>
    </source>
</evidence>
<sequence length="525" mass="56732">MGSQIDDALDFIYSGDEVVIDEGVGVTLSKGHAISCTFSGSRIVTGSIDGTLTCIDFFKWKNNGFGPSWTANLDQTITSVAINHDETVVAACSGNRISFYTDGGTFLVSTTKGDMYLVDSKKTRGHVANVTGVVSDPRNFNLFASCSIDGTVRIFDVEAPKEGVALSVGSKSIFLPRASRGAKSPMHSLCYINAFGKSQIAAGSAHGQLIVWDTRTAAISQSNQSAHLSSISCLVPLDDGRLVSRSDDCIKLWDLKNLKKPLHETMVPGGDVAQTMTLSPDSQYIAACRLCPINPRNLKMGFKGGIDILKNSDLTTVFEHKLAFPPGPLVWANGTEQLFIFGLDGKVHAKCKSDSEGAMFISRAKSALAARQTAESIFDVSAKVVAYPIDHLPDNLEEADDGSLKRKRVTKQYKKPGAKPEPETDPVNEGKTPVVFKEQDIVAKLRSMAGDESAVTQAADTVGIKRIPYKADKFLKMYQQTQPDVILDFSVPETREENLLLGAEKCPRCGLKICQCGFMKAPRSA</sequence>
<dbReference type="AlphaFoldDB" id="A0AAD9UQP8"/>
<reference evidence="4" key="1">
    <citation type="journal article" date="2023" name="Nat. Microbiol.">
        <title>Babesia duncani multi-omics identifies virulence factors and drug targets.</title>
        <authorList>
            <person name="Singh P."/>
            <person name="Lonardi S."/>
            <person name="Liang Q."/>
            <person name="Vydyam P."/>
            <person name="Khabirova E."/>
            <person name="Fang T."/>
            <person name="Gihaz S."/>
            <person name="Thekkiniath J."/>
            <person name="Munshi M."/>
            <person name="Abel S."/>
            <person name="Ciampossin L."/>
            <person name="Batugedara G."/>
            <person name="Gupta M."/>
            <person name="Lu X.M."/>
            <person name="Lenz T."/>
            <person name="Chakravarty S."/>
            <person name="Cornillot E."/>
            <person name="Hu Y."/>
            <person name="Ma W."/>
            <person name="Gonzalez L.M."/>
            <person name="Sanchez S."/>
            <person name="Estrada K."/>
            <person name="Sanchez-Flores A."/>
            <person name="Montero E."/>
            <person name="Harb O.S."/>
            <person name="Le Roch K.G."/>
            <person name="Mamoun C.B."/>
        </authorList>
    </citation>
    <scope>NUCLEOTIDE SEQUENCE</scope>
    <source>
        <strain evidence="4">WA1</strain>
    </source>
</reference>
<dbReference type="InterPro" id="IPR001680">
    <property type="entry name" value="WD40_rpt"/>
</dbReference>
<evidence type="ECO:0000313" key="5">
    <source>
        <dbReference type="Proteomes" id="UP001214638"/>
    </source>
</evidence>
<dbReference type="InterPro" id="IPR051858">
    <property type="entry name" value="WD_repeat_GAD-1"/>
</dbReference>
<dbReference type="InterPro" id="IPR015943">
    <property type="entry name" value="WD40/YVTN_repeat-like_dom_sf"/>
</dbReference>
<evidence type="ECO:0000256" key="3">
    <source>
        <dbReference type="SAM" id="MobiDB-lite"/>
    </source>
</evidence>
<dbReference type="GO" id="GO:0035861">
    <property type="term" value="C:site of double-strand break"/>
    <property type="evidence" value="ECO:0007669"/>
    <property type="project" value="TreeGrafter"/>
</dbReference>
<feature type="compositionally biased region" description="Basic residues" evidence="3">
    <location>
        <begin position="405"/>
        <end position="417"/>
    </location>
</feature>
<dbReference type="EMBL" id="JALLKP010000001">
    <property type="protein sequence ID" value="KAK2198311.1"/>
    <property type="molecule type" value="Genomic_DNA"/>
</dbReference>
<keyword evidence="5" id="KW-1185">Reference proteome</keyword>
<dbReference type="InterPro" id="IPR036322">
    <property type="entry name" value="WD40_repeat_dom_sf"/>
</dbReference>
<accession>A0AAD9UQP8</accession>
<dbReference type="RefSeq" id="XP_067805153.1">
    <property type="nucleotide sequence ID" value="XM_067946362.1"/>
</dbReference>
<dbReference type="Pfam" id="PF00400">
    <property type="entry name" value="WD40"/>
    <property type="match status" value="2"/>
</dbReference>
<dbReference type="PANTHER" id="PTHR16017:SF0">
    <property type="entry name" value="WD REPEAT-CONTAINING PROTEIN 70"/>
    <property type="match status" value="1"/>
</dbReference>
<dbReference type="KEGG" id="bdw:94335620"/>
<organism evidence="4 5">
    <name type="scientific">Babesia duncani</name>
    <dbReference type="NCBI Taxonomy" id="323732"/>
    <lineage>
        <taxon>Eukaryota</taxon>
        <taxon>Sar</taxon>
        <taxon>Alveolata</taxon>
        <taxon>Apicomplexa</taxon>
        <taxon>Aconoidasida</taxon>
        <taxon>Piroplasmida</taxon>
        <taxon>Babesiidae</taxon>
        <taxon>Babesia</taxon>
    </lineage>
</organism>